<feature type="transmembrane region" description="Helical" evidence="4">
    <location>
        <begin position="320"/>
        <end position="339"/>
    </location>
</feature>
<dbReference type="PANTHER" id="PTHR23520:SF5">
    <property type="entry name" value="TRANSPORTER, PUTATIVE (AFU_ORTHOLOGUE AFUA_3G04000)-RELATED"/>
    <property type="match status" value="1"/>
</dbReference>
<keyword evidence="4" id="KW-0472">Membrane</keyword>
<feature type="transmembrane region" description="Helical" evidence="4">
    <location>
        <begin position="96"/>
        <end position="114"/>
    </location>
</feature>
<feature type="transmembrane region" description="Helical" evidence="4">
    <location>
        <begin position="359"/>
        <end position="377"/>
    </location>
</feature>
<protein>
    <recommendedName>
        <fullName evidence="5">Major facilitator superfamily (MFS) profile domain-containing protein</fullName>
    </recommendedName>
</protein>
<accession>A0A1B8AWG4</accession>
<keyword evidence="2" id="KW-0325">Glycoprotein</keyword>
<gene>
    <name evidence="6" type="ORF">FPOA_05240</name>
</gene>
<dbReference type="PANTHER" id="PTHR23520">
    <property type="entry name" value="TRANSPORTER, PUTATIVE (AFU_ORTHOLOGUE AFUA_3G04000)-RELATED"/>
    <property type="match status" value="1"/>
</dbReference>
<feature type="transmembrane region" description="Helical" evidence="4">
    <location>
        <begin position="64"/>
        <end position="84"/>
    </location>
</feature>
<evidence type="ECO:0000256" key="4">
    <source>
        <dbReference type="SAM" id="Phobius"/>
    </source>
</evidence>
<reference evidence="6 7" key="1">
    <citation type="submission" date="2016-06" db="EMBL/GenBank/DDBJ databases">
        <title>Living apart together: crosstalk between the core and supernumerary genomes in a fungal plant pathogen.</title>
        <authorList>
            <person name="Vanheule A."/>
            <person name="Audenaert K."/>
            <person name="Warris S."/>
            <person name="Van De Geest H."/>
            <person name="Schijlen E."/>
            <person name="Hofte M."/>
            <person name="De Saeger S."/>
            <person name="Haesaert G."/>
            <person name="Waalwijk C."/>
            <person name="Van Der Lee T."/>
        </authorList>
    </citation>
    <scope>NUCLEOTIDE SEQUENCE [LARGE SCALE GENOMIC DNA]</scope>
    <source>
        <strain evidence="6 7">2516</strain>
    </source>
</reference>
<evidence type="ECO:0000256" key="3">
    <source>
        <dbReference type="SAM" id="MobiDB-lite"/>
    </source>
</evidence>
<name>A0A1B8AWG4_FUSPO</name>
<dbReference type="Pfam" id="PF07690">
    <property type="entry name" value="MFS_1"/>
    <property type="match status" value="2"/>
</dbReference>
<evidence type="ECO:0000259" key="5">
    <source>
        <dbReference type="PROSITE" id="PS50850"/>
    </source>
</evidence>
<comment type="caution">
    <text evidence="6">The sequence shown here is derived from an EMBL/GenBank/DDBJ whole genome shotgun (WGS) entry which is preliminary data.</text>
</comment>
<dbReference type="PROSITE" id="PS50850">
    <property type="entry name" value="MFS"/>
    <property type="match status" value="1"/>
</dbReference>
<evidence type="ECO:0000256" key="2">
    <source>
        <dbReference type="ARBA" id="ARBA00023180"/>
    </source>
</evidence>
<dbReference type="SUPFAM" id="SSF103473">
    <property type="entry name" value="MFS general substrate transporter"/>
    <property type="match status" value="1"/>
</dbReference>
<dbReference type="GO" id="GO:0000329">
    <property type="term" value="C:fungal-type vacuole membrane"/>
    <property type="evidence" value="ECO:0007669"/>
    <property type="project" value="TreeGrafter"/>
</dbReference>
<dbReference type="InterPro" id="IPR011701">
    <property type="entry name" value="MFS"/>
</dbReference>
<feature type="transmembrane region" description="Helical" evidence="4">
    <location>
        <begin position="160"/>
        <end position="181"/>
    </location>
</feature>
<keyword evidence="4" id="KW-0812">Transmembrane</keyword>
<evidence type="ECO:0000256" key="1">
    <source>
        <dbReference type="ARBA" id="ARBA00004141"/>
    </source>
</evidence>
<feature type="compositionally biased region" description="Basic and acidic residues" evidence="3">
    <location>
        <begin position="483"/>
        <end position="497"/>
    </location>
</feature>
<comment type="subcellular location">
    <subcellularLocation>
        <location evidence="1">Membrane</location>
        <topology evidence="1">Multi-pass membrane protein</topology>
    </subcellularLocation>
</comment>
<dbReference type="InterPro" id="IPR036259">
    <property type="entry name" value="MFS_trans_sf"/>
</dbReference>
<dbReference type="AlphaFoldDB" id="A0A1B8AWG4"/>
<dbReference type="GO" id="GO:0022857">
    <property type="term" value="F:transmembrane transporter activity"/>
    <property type="evidence" value="ECO:0007669"/>
    <property type="project" value="InterPro"/>
</dbReference>
<sequence>MATQRTSVAQTVGWLYHESGISAVYATGKDAWLIILSRTCRMFAFKAVTLTIAQFFSELGFSDFRIGLFMSLTLLGDVFLGLIVTLMADGLGRRRVLIAGGALMACSGLIFSFFENFWILLLAAIVGVISASGSDFGPFRAIEESMLSHITNPKTRADVLAWYITSSSLGAASGTALAGRFVEKLANREGWDLVSAYHATFWVYVLMGGLNVVFALLVSSKTEAAHHEDASEASDELAEGLLRDSSDEDEDASRRTSMASNTPKPTSRFSGVSSGTRSVMYRLWFLLTVDSLADGMVSESLTTYFLDNKFSLSKARLGDIFSTAQVLATISTVFAGPLARHLGLVNTMVFTHLPSSVSVLFFPFPSGIVITVILLFIRMGLNNMDQAPRAAFIAAVVKPEERTAVMGITSTLRTLAMATGPSLTGGLAESGKFWIAFVVGGILRIMYDLGLWFMFINMKLHTHEVPQDEPMSRGQSIDEEDVEMLRESGERRRSEDD</sequence>
<feature type="transmembrane region" description="Helical" evidence="4">
    <location>
        <begin position="201"/>
        <end position="218"/>
    </location>
</feature>
<keyword evidence="4" id="KW-1133">Transmembrane helix</keyword>
<dbReference type="EMBL" id="LYXU01000002">
    <property type="protein sequence ID" value="OBS24701.1"/>
    <property type="molecule type" value="Genomic_DNA"/>
</dbReference>
<feature type="domain" description="Major facilitator superfamily (MFS) profile" evidence="5">
    <location>
        <begin position="6"/>
        <end position="459"/>
    </location>
</feature>
<evidence type="ECO:0000313" key="7">
    <source>
        <dbReference type="Proteomes" id="UP000091967"/>
    </source>
</evidence>
<dbReference type="InterPro" id="IPR020846">
    <property type="entry name" value="MFS_dom"/>
</dbReference>
<dbReference type="Proteomes" id="UP000091967">
    <property type="component" value="Unassembled WGS sequence"/>
</dbReference>
<evidence type="ECO:0000313" key="6">
    <source>
        <dbReference type="EMBL" id="OBS24701.1"/>
    </source>
</evidence>
<dbReference type="STRING" id="36050.A0A1B8AWG4"/>
<keyword evidence="7" id="KW-1185">Reference proteome</keyword>
<feature type="transmembrane region" description="Helical" evidence="4">
    <location>
        <begin position="120"/>
        <end position="139"/>
    </location>
</feature>
<organism evidence="6 7">
    <name type="scientific">Fusarium poae</name>
    <dbReference type="NCBI Taxonomy" id="36050"/>
    <lineage>
        <taxon>Eukaryota</taxon>
        <taxon>Fungi</taxon>
        <taxon>Dikarya</taxon>
        <taxon>Ascomycota</taxon>
        <taxon>Pezizomycotina</taxon>
        <taxon>Sordariomycetes</taxon>
        <taxon>Hypocreomycetidae</taxon>
        <taxon>Hypocreales</taxon>
        <taxon>Nectriaceae</taxon>
        <taxon>Fusarium</taxon>
    </lineage>
</organism>
<dbReference type="Gene3D" id="1.20.1250.20">
    <property type="entry name" value="MFS general substrate transporter like domains"/>
    <property type="match status" value="1"/>
</dbReference>
<proteinExistence type="predicted"/>
<feature type="compositionally biased region" description="Polar residues" evidence="3">
    <location>
        <begin position="258"/>
        <end position="273"/>
    </location>
</feature>
<feature type="region of interest" description="Disordered" evidence="3">
    <location>
        <begin position="466"/>
        <end position="497"/>
    </location>
</feature>
<feature type="region of interest" description="Disordered" evidence="3">
    <location>
        <begin position="227"/>
        <end position="273"/>
    </location>
</feature>
<dbReference type="OMA" id="HATFWVY"/>
<feature type="transmembrane region" description="Helical" evidence="4">
    <location>
        <begin position="433"/>
        <end position="455"/>
    </location>
</feature>